<name>A0ACC2TCL3_9FUNG</name>
<reference evidence="1" key="1">
    <citation type="submission" date="2022-04" db="EMBL/GenBank/DDBJ databases">
        <title>Genome of the entomopathogenic fungus Entomophthora muscae.</title>
        <authorList>
            <person name="Elya C."/>
            <person name="Lovett B.R."/>
            <person name="Lee E."/>
            <person name="Macias A.M."/>
            <person name="Hajek A.E."/>
            <person name="De Bivort B.L."/>
            <person name="Kasson M.T."/>
            <person name="De Fine Licht H.H."/>
            <person name="Stajich J.E."/>
        </authorList>
    </citation>
    <scope>NUCLEOTIDE SEQUENCE</scope>
    <source>
        <strain evidence="1">Berkeley</strain>
    </source>
</reference>
<dbReference type="EMBL" id="QTSX02003015">
    <property type="protein sequence ID" value="KAJ9072394.1"/>
    <property type="molecule type" value="Genomic_DNA"/>
</dbReference>
<accession>A0ACC2TCL3</accession>
<organism evidence="1 2">
    <name type="scientific">Entomophthora muscae</name>
    <dbReference type="NCBI Taxonomy" id="34485"/>
    <lineage>
        <taxon>Eukaryota</taxon>
        <taxon>Fungi</taxon>
        <taxon>Fungi incertae sedis</taxon>
        <taxon>Zoopagomycota</taxon>
        <taxon>Entomophthoromycotina</taxon>
        <taxon>Entomophthoromycetes</taxon>
        <taxon>Entomophthorales</taxon>
        <taxon>Entomophthoraceae</taxon>
        <taxon>Entomophthora</taxon>
    </lineage>
</organism>
<dbReference type="Proteomes" id="UP001165960">
    <property type="component" value="Unassembled WGS sequence"/>
</dbReference>
<protein>
    <submittedName>
        <fullName evidence="1">Uncharacterized protein</fullName>
    </submittedName>
</protein>
<evidence type="ECO:0000313" key="1">
    <source>
        <dbReference type="EMBL" id="KAJ9072394.1"/>
    </source>
</evidence>
<sequence length="161" mass="18070">MHNFLMGGTGTTSDAIVWVIYLLMKHPNVEAKVYAEIKAAKATAKDKSLLSYAECQQCLPYLTAVIKETLRIAPVSSVELNRTIPEGGRMISGYFLPHNVSSLPTPSNKQTECTVPIYSLHMSPWLWDRPNEFLPSRWLTSTNHDNYMPFLIGPRACIGKE</sequence>
<evidence type="ECO:0000313" key="2">
    <source>
        <dbReference type="Proteomes" id="UP001165960"/>
    </source>
</evidence>
<keyword evidence="2" id="KW-1185">Reference proteome</keyword>
<proteinExistence type="predicted"/>
<gene>
    <name evidence="1" type="ORF">DSO57_1028039</name>
</gene>
<comment type="caution">
    <text evidence="1">The sequence shown here is derived from an EMBL/GenBank/DDBJ whole genome shotgun (WGS) entry which is preliminary data.</text>
</comment>